<feature type="domain" description="TonB-dependent receptor-like beta-barrel" evidence="14">
    <location>
        <begin position="226"/>
        <end position="657"/>
    </location>
</feature>
<dbReference type="InterPro" id="IPR012910">
    <property type="entry name" value="Plug_dom"/>
</dbReference>
<keyword evidence="6" id="KW-0408">Iron</keyword>
<keyword evidence="3 11" id="KW-1134">Transmembrane beta strand</keyword>
<evidence type="ECO:0000259" key="14">
    <source>
        <dbReference type="Pfam" id="PF00593"/>
    </source>
</evidence>
<keyword evidence="9 11" id="KW-0472">Membrane</keyword>
<dbReference type="InterPro" id="IPR000531">
    <property type="entry name" value="Beta-barrel_TonB"/>
</dbReference>
<evidence type="ECO:0000313" key="16">
    <source>
        <dbReference type="EMBL" id="MBT0664252.1"/>
    </source>
</evidence>
<keyword evidence="17" id="KW-1185">Reference proteome</keyword>
<keyword evidence="5 11" id="KW-0812">Transmembrane</keyword>
<dbReference type="InterPro" id="IPR037066">
    <property type="entry name" value="Plug_dom_sf"/>
</dbReference>
<dbReference type="PANTHER" id="PTHR32552:SF81">
    <property type="entry name" value="TONB-DEPENDENT OUTER MEMBRANE RECEPTOR"/>
    <property type="match status" value="1"/>
</dbReference>
<dbReference type="GO" id="GO:0009279">
    <property type="term" value="C:cell outer membrane"/>
    <property type="evidence" value="ECO:0007669"/>
    <property type="project" value="UniProtKB-SubCell"/>
</dbReference>
<dbReference type="PANTHER" id="PTHR32552">
    <property type="entry name" value="FERRICHROME IRON RECEPTOR-RELATED"/>
    <property type="match status" value="1"/>
</dbReference>
<feature type="signal peptide" evidence="13">
    <location>
        <begin position="1"/>
        <end position="21"/>
    </location>
</feature>
<dbReference type="AlphaFoldDB" id="A0AAW4L8U8"/>
<keyword evidence="13" id="KW-0732">Signal</keyword>
<comment type="caution">
    <text evidence="16">The sequence shown here is derived from an EMBL/GenBank/DDBJ whole genome shotgun (WGS) entry which is preliminary data.</text>
</comment>
<dbReference type="SUPFAM" id="SSF56935">
    <property type="entry name" value="Porins"/>
    <property type="match status" value="1"/>
</dbReference>
<proteinExistence type="inferred from homology"/>
<evidence type="ECO:0000256" key="13">
    <source>
        <dbReference type="SAM" id="SignalP"/>
    </source>
</evidence>
<dbReference type="Pfam" id="PF00593">
    <property type="entry name" value="TonB_dep_Rec_b-barrel"/>
    <property type="match status" value="1"/>
</dbReference>
<evidence type="ECO:0000256" key="4">
    <source>
        <dbReference type="ARBA" id="ARBA00022496"/>
    </source>
</evidence>
<evidence type="ECO:0000256" key="10">
    <source>
        <dbReference type="ARBA" id="ARBA00023237"/>
    </source>
</evidence>
<sequence>MFYKPYCIGVLCLLCAAGAYAEEAAQGRQQLDDVVVTATRTERKTEEVAAGVSVVGKEEIQNSRMFGIKEALTGLSGVQSETKNGGYDSRLIIRGAGLKARYGVREIMVLLDGVPITDPDGLSRFDFIDTQLVERIDVVKGPNSTMYGANAAGGVVNIISRNPFEEIKSLKIGYGSENTQMYNLIYGTSFGSTYVTVAGSRKSTDSWRAWNKFDTSQTSLKIGHLLDEKTSIDFNFSYTDANIQLPGTLTKSQFDSDISQLTSEPWRHSGRYSEIYFTNLKLEKEIGDFKLKPLVYFQHWQHYHPVTGAINDGSADIYGSDIQVDWKHHLLGLPGVLTSGVSAQVDTPNGKKYTFRDVRTLPTGRITATLSDASGSLMQSDDDTVAKWGVYAQESLQPSQSWIVDIGVRFDQVRFDLSSDLFQEFDYASGRYVANRQQIGVDKAFNYVSPRIGAVYKVNDSLNLYGTIATGFQTPQSSELSDNPNLDPATTINYEVGAKSRFSGGHSIDLSLFYMDVSDEIVQTYLVGGATTYSNAGSTIKKGIELSGKYQALTSLYLGGTYTYSDFSYDSFQEPVQGQLLNRSGNRLPYIPEHQYNLYAFYKHPSGFKAKLDTYSWGSYFVDNANSEKYDGYEFLTNLLVGYEDKHWDITFDVNNLFDKHYAMEVTKDTATRYRPGAPITYFGKISYKF</sequence>
<evidence type="ECO:0000256" key="6">
    <source>
        <dbReference type="ARBA" id="ARBA00023004"/>
    </source>
</evidence>
<evidence type="ECO:0000259" key="15">
    <source>
        <dbReference type="Pfam" id="PF07715"/>
    </source>
</evidence>
<keyword evidence="8 12" id="KW-0798">TonB box</keyword>
<dbReference type="PROSITE" id="PS52016">
    <property type="entry name" value="TONB_DEPENDENT_REC_3"/>
    <property type="match status" value="1"/>
</dbReference>
<keyword evidence="7" id="KW-0406">Ion transport</keyword>
<evidence type="ECO:0000256" key="7">
    <source>
        <dbReference type="ARBA" id="ARBA00023065"/>
    </source>
</evidence>
<dbReference type="Gene3D" id="2.40.170.20">
    <property type="entry name" value="TonB-dependent receptor, beta-barrel domain"/>
    <property type="match status" value="1"/>
</dbReference>
<feature type="domain" description="TonB-dependent receptor plug" evidence="15">
    <location>
        <begin position="46"/>
        <end position="155"/>
    </location>
</feature>
<organism evidence="16 17">
    <name type="scientific">Geoanaerobacter pelophilus</name>
    <dbReference type="NCBI Taxonomy" id="60036"/>
    <lineage>
        <taxon>Bacteria</taxon>
        <taxon>Pseudomonadati</taxon>
        <taxon>Thermodesulfobacteriota</taxon>
        <taxon>Desulfuromonadia</taxon>
        <taxon>Geobacterales</taxon>
        <taxon>Geobacteraceae</taxon>
        <taxon>Geoanaerobacter</taxon>
    </lineage>
</organism>
<dbReference type="EMBL" id="JAHCVJ010000002">
    <property type="protein sequence ID" value="MBT0664252.1"/>
    <property type="molecule type" value="Genomic_DNA"/>
</dbReference>
<evidence type="ECO:0000313" key="17">
    <source>
        <dbReference type="Proteomes" id="UP000811899"/>
    </source>
</evidence>
<dbReference type="RefSeq" id="WP_214171011.1">
    <property type="nucleotide sequence ID" value="NZ_JAHCVJ010000002.1"/>
</dbReference>
<evidence type="ECO:0000256" key="5">
    <source>
        <dbReference type="ARBA" id="ARBA00022692"/>
    </source>
</evidence>
<dbReference type="Proteomes" id="UP000811899">
    <property type="component" value="Unassembled WGS sequence"/>
</dbReference>
<keyword evidence="10 11" id="KW-0998">Cell outer membrane</keyword>
<comment type="similarity">
    <text evidence="11 12">Belongs to the TonB-dependent receptor family.</text>
</comment>
<keyword evidence="4" id="KW-0410">Iron transport</keyword>
<evidence type="ECO:0000256" key="8">
    <source>
        <dbReference type="ARBA" id="ARBA00023077"/>
    </source>
</evidence>
<dbReference type="GO" id="GO:0006826">
    <property type="term" value="P:iron ion transport"/>
    <property type="evidence" value="ECO:0007669"/>
    <property type="project" value="UniProtKB-KW"/>
</dbReference>
<evidence type="ECO:0000256" key="1">
    <source>
        <dbReference type="ARBA" id="ARBA00004571"/>
    </source>
</evidence>
<protein>
    <submittedName>
        <fullName evidence="16">TonB-dependent receptor</fullName>
    </submittedName>
</protein>
<evidence type="ECO:0000256" key="3">
    <source>
        <dbReference type="ARBA" id="ARBA00022452"/>
    </source>
</evidence>
<evidence type="ECO:0000256" key="11">
    <source>
        <dbReference type="PROSITE-ProRule" id="PRU01360"/>
    </source>
</evidence>
<reference evidence="16 17" key="1">
    <citation type="submission" date="2021-05" db="EMBL/GenBank/DDBJ databases">
        <title>The draft genome of Geobacter pelophilus DSM 12255.</title>
        <authorList>
            <person name="Xu Z."/>
            <person name="Masuda Y."/>
            <person name="Itoh H."/>
            <person name="Senoo K."/>
        </authorList>
    </citation>
    <scope>NUCLEOTIDE SEQUENCE [LARGE SCALE GENOMIC DNA]</scope>
    <source>
        <strain evidence="16 17">DSM 12255</strain>
    </source>
</reference>
<name>A0AAW4L8U8_9BACT</name>
<dbReference type="Pfam" id="PF07715">
    <property type="entry name" value="Plug"/>
    <property type="match status" value="1"/>
</dbReference>
<feature type="chain" id="PRO_5043498565" evidence="13">
    <location>
        <begin position="22"/>
        <end position="690"/>
    </location>
</feature>
<dbReference type="Gene3D" id="2.170.130.10">
    <property type="entry name" value="TonB-dependent receptor, plug domain"/>
    <property type="match status" value="1"/>
</dbReference>
<dbReference type="InterPro" id="IPR039426">
    <property type="entry name" value="TonB-dep_rcpt-like"/>
</dbReference>
<evidence type="ECO:0000256" key="2">
    <source>
        <dbReference type="ARBA" id="ARBA00022448"/>
    </source>
</evidence>
<evidence type="ECO:0000256" key="12">
    <source>
        <dbReference type="RuleBase" id="RU003357"/>
    </source>
</evidence>
<gene>
    <name evidence="16" type="ORF">KI809_08050</name>
</gene>
<evidence type="ECO:0000256" key="9">
    <source>
        <dbReference type="ARBA" id="ARBA00023136"/>
    </source>
</evidence>
<comment type="subcellular location">
    <subcellularLocation>
        <location evidence="1 11">Cell outer membrane</location>
        <topology evidence="1 11">Multi-pass membrane protein</topology>
    </subcellularLocation>
</comment>
<keyword evidence="16" id="KW-0675">Receptor</keyword>
<keyword evidence="2 11" id="KW-0813">Transport</keyword>
<dbReference type="InterPro" id="IPR036942">
    <property type="entry name" value="Beta-barrel_TonB_sf"/>
</dbReference>
<dbReference type="CDD" id="cd01347">
    <property type="entry name" value="ligand_gated_channel"/>
    <property type="match status" value="1"/>
</dbReference>
<accession>A0AAW4L8U8</accession>